<comment type="caution">
    <text evidence="2">The sequence shown here is derived from an EMBL/GenBank/DDBJ whole genome shotgun (WGS) entry which is preliminary data.</text>
</comment>
<feature type="region of interest" description="Disordered" evidence="1">
    <location>
        <begin position="1"/>
        <end position="76"/>
    </location>
</feature>
<evidence type="ECO:0000313" key="2">
    <source>
        <dbReference type="EMBL" id="MPN43573.1"/>
    </source>
</evidence>
<protein>
    <submittedName>
        <fullName evidence="2">Uncharacterized protein</fullName>
    </submittedName>
</protein>
<accession>A0A645I819</accession>
<dbReference type="EMBL" id="VSSQ01102058">
    <property type="protein sequence ID" value="MPN43573.1"/>
    <property type="molecule type" value="Genomic_DNA"/>
</dbReference>
<sequence>MPPEVVYQHRRQHRQQQEQGNALPIGPVARLHPHQQQKRDQHRQNVEGLAQHHNNESCVGSPIGAQDQFEWQQDQP</sequence>
<organism evidence="2">
    <name type="scientific">bioreactor metagenome</name>
    <dbReference type="NCBI Taxonomy" id="1076179"/>
    <lineage>
        <taxon>unclassified sequences</taxon>
        <taxon>metagenomes</taxon>
        <taxon>ecological metagenomes</taxon>
    </lineage>
</organism>
<reference evidence="2" key="1">
    <citation type="submission" date="2019-08" db="EMBL/GenBank/DDBJ databases">
        <authorList>
            <person name="Kucharzyk K."/>
            <person name="Murdoch R.W."/>
            <person name="Higgins S."/>
            <person name="Loffler F."/>
        </authorList>
    </citation>
    <scope>NUCLEOTIDE SEQUENCE</scope>
</reference>
<name>A0A645I819_9ZZZZ</name>
<evidence type="ECO:0000256" key="1">
    <source>
        <dbReference type="SAM" id="MobiDB-lite"/>
    </source>
</evidence>
<gene>
    <name evidence="2" type="ORF">SDC9_191133</name>
</gene>
<dbReference type="AlphaFoldDB" id="A0A645I819"/>
<proteinExistence type="predicted"/>